<comment type="subcellular location">
    <subcellularLocation>
        <location evidence="1">Secreted</location>
    </subcellularLocation>
</comment>
<comment type="caution">
    <text evidence="4">The sequence shown here is derived from an EMBL/GenBank/DDBJ whole genome shotgun (WGS) entry which is preliminary data.</text>
</comment>
<accession>A0AAN9G728</accession>
<feature type="domain" description="Phospholipase A2-like central" evidence="3">
    <location>
        <begin position="31"/>
        <end position="128"/>
    </location>
</feature>
<keyword evidence="2" id="KW-0964">Secreted</keyword>
<evidence type="ECO:0000313" key="5">
    <source>
        <dbReference type="Proteomes" id="UP001374579"/>
    </source>
</evidence>
<reference evidence="4 5" key="1">
    <citation type="submission" date="2024-02" db="EMBL/GenBank/DDBJ databases">
        <title>Chromosome-scale genome assembly of the rough periwinkle Littorina saxatilis.</title>
        <authorList>
            <person name="De Jode A."/>
            <person name="Faria R."/>
            <person name="Formenti G."/>
            <person name="Sims Y."/>
            <person name="Smith T.P."/>
            <person name="Tracey A."/>
            <person name="Wood J.M.D."/>
            <person name="Zagrodzka Z.B."/>
            <person name="Johannesson K."/>
            <person name="Butlin R.K."/>
            <person name="Leder E.H."/>
        </authorList>
    </citation>
    <scope>NUCLEOTIDE SEQUENCE [LARGE SCALE GENOMIC DNA]</scope>
    <source>
        <strain evidence="4">Snail1</strain>
        <tissue evidence="4">Muscle</tissue>
    </source>
</reference>
<dbReference type="PANTHER" id="PTHR12253">
    <property type="entry name" value="RH14732P"/>
    <property type="match status" value="1"/>
</dbReference>
<dbReference type="GO" id="GO:0004623">
    <property type="term" value="F:phospholipase A2 activity"/>
    <property type="evidence" value="ECO:0007669"/>
    <property type="project" value="InterPro"/>
</dbReference>
<evidence type="ECO:0000256" key="2">
    <source>
        <dbReference type="ARBA" id="ARBA00022525"/>
    </source>
</evidence>
<dbReference type="Pfam" id="PF05826">
    <property type="entry name" value="Phospholip_A2_2"/>
    <property type="match status" value="1"/>
</dbReference>
<gene>
    <name evidence="4" type="ORF">V1264_004856</name>
</gene>
<evidence type="ECO:0000259" key="3">
    <source>
        <dbReference type="Pfam" id="PF05826"/>
    </source>
</evidence>
<dbReference type="GO" id="GO:0050482">
    <property type="term" value="P:arachidonate secretion"/>
    <property type="evidence" value="ECO:0007669"/>
    <property type="project" value="InterPro"/>
</dbReference>
<dbReference type="InterPro" id="IPR036444">
    <property type="entry name" value="PLipase_A2_dom_sf"/>
</dbReference>
<dbReference type="GO" id="GO:0005576">
    <property type="term" value="C:extracellular region"/>
    <property type="evidence" value="ECO:0007669"/>
    <property type="project" value="UniProtKB-SubCell"/>
</dbReference>
<dbReference type="PROSITE" id="PS00118">
    <property type="entry name" value="PA2_HIS"/>
    <property type="match status" value="1"/>
</dbReference>
<keyword evidence="5" id="KW-1185">Reference proteome</keyword>
<dbReference type="SUPFAM" id="SSF48619">
    <property type="entry name" value="Phospholipase A2, PLA2"/>
    <property type="match status" value="1"/>
</dbReference>
<dbReference type="InterPro" id="IPR016090">
    <property type="entry name" value="PLA2-like_dom"/>
</dbReference>
<evidence type="ECO:0000256" key="1">
    <source>
        <dbReference type="ARBA" id="ARBA00004613"/>
    </source>
</evidence>
<dbReference type="InterPro" id="IPR033113">
    <property type="entry name" value="PLA2_histidine"/>
</dbReference>
<protein>
    <recommendedName>
        <fullName evidence="3">Phospholipase A2-like central domain-containing protein</fullName>
    </recommendedName>
</protein>
<dbReference type="GO" id="GO:0006644">
    <property type="term" value="P:phospholipid metabolic process"/>
    <property type="evidence" value="ECO:0007669"/>
    <property type="project" value="InterPro"/>
</dbReference>
<dbReference type="Proteomes" id="UP001374579">
    <property type="component" value="Unassembled WGS sequence"/>
</dbReference>
<evidence type="ECO:0000313" key="4">
    <source>
        <dbReference type="EMBL" id="KAK7097953.1"/>
    </source>
</evidence>
<name>A0AAN9G728_9CAEN</name>
<dbReference type="Gene3D" id="1.20.90.10">
    <property type="entry name" value="Phospholipase A2 domain"/>
    <property type="match status" value="1"/>
</dbReference>
<organism evidence="4 5">
    <name type="scientific">Littorina saxatilis</name>
    <dbReference type="NCBI Taxonomy" id="31220"/>
    <lineage>
        <taxon>Eukaryota</taxon>
        <taxon>Metazoa</taxon>
        <taxon>Spiralia</taxon>
        <taxon>Lophotrochozoa</taxon>
        <taxon>Mollusca</taxon>
        <taxon>Gastropoda</taxon>
        <taxon>Caenogastropoda</taxon>
        <taxon>Littorinimorpha</taxon>
        <taxon>Littorinoidea</taxon>
        <taxon>Littorinidae</taxon>
        <taxon>Littorina</taxon>
    </lineage>
</organism>
<proteinExistence type="predicted"/>
<sequence length="140" mass="16227">MLAELTNSTAPAHHRVAITKRRAKRATGWTIFPGTKWCGPRNKAAHNNELGALAELDKCCRTHDKCDVCIKSWRSKYGKFNWYMWTVSHCNCDDVFRQCLRNVGWPQKIAATSVEHIYFSFLGVRCFLFDDFLGIAYYRD</sequence>
<dbReference type="AlphaFoldDB" id="A0AAN9G728"/>
<dbReference type="EMBL" id="JBAMIC010000013">
    <property type="protein sequence ID" value="KAK7097953.1"/>
    <property type="molecule type" value="Genomic_DNA"/>
</dbReference>